<dbReference type="GO" id="GO:0005777">
    <property type="term" value="C:peroxisome"/>
    <property type="evidence" value="ECO:0007669"/>
    <property type="project" value="TreeGrafter"/>
</dbReference>
<dbReference type="SUPFAM" id="SSF52833">
    <property type="entry name" value="Thioredoxin-like"/>
    <property type="match status" value="1"/>
</dbReference>
<dbReference type="Pfam" id="PF01323">
    <property type="entry name" value="DSBA"/>
    <property type="match status" value="1"/>
</dbReference>
<dbReference type="GO" id="GO:0004602">
    <property type="term" value="F:glutathione peroxidase activity"/>
    <property type="evidence" value="ECO:0007669"/>
    <property type="project" value="TreeGrafter"/>
</dbReference>
<keyword evidence="3" id="KW-1185">Reference proteome</keyword>
<name>A0A439CVP4_9PEZI</name>
<protein>
    <recommendedName>
        <fullName evidence="1">DSBA-like thioredoxin domain-containing protein</fullName>
    </recommendedName>
</protein>
<sequence>MTTETPPDFPPNTLHLMRTLSCVGDQGALCALLTRLYADFWVRHVPVAQPDVFGSIFKDVLGADRAGNVLAEAATKGKAALQANTDRAFAAGAFGLPWLLCTNAQGETDGFWGVDHLGQVAQFLGLPKPGDTGGWKSVL</sequence>
<feature type="domain" description="DSBA-like thioredoxin" evidence="1">
    <location>
        <begin position="5"/>
        <end position="124"/>
    </location>
</feature>
<dbReference type="GO" id="GO:0006749">
    <property type="term" value="P:glutathione metabolic process"/>
    <property type="evidence" value="ECO:0007669"/>
    <property type="project" value="TreeGrafter"/>
</dbReference>
<evidence type="ECO:0000313" key="2">
    <source>
        <dbReference type="EMBL" id="RWA06233.1"/>
    </source>
</evidence>
<evidence type="ECO:0000259" key="1">
    <source>
        <dbReference type="Pfam" id="PF01323"/>
    </source>
</evidence>
<dbReference type="AlphaFoldDB" id="A0A439CVP4"/>
<dbReference type="STRING" id="363999.A0A439CVP4"/>
<proteinExistence type="predicted"/>
<dbReference type="PANTHER" id="PTHR42943:SF2">
    <property type="entry name" value="GLUTATHIONE S-TRANSFERASE KAPPA 1"/>
    <property type="match status" value="1"/>
</dbReference>
<accession>A0A439CVP4</accession>
<gene>
    <name evidence="2" type="ORF">EKO27_g8871</name>
</gene>
<dbReference type="PANTHER" id="PTHR42943">
    <property type="entry name" value="GLUTATHIONE S-TRANSFERASE KAPPA"/>
    <property type="match status" value="1"/>
</dbReference>
<dbReference type="InterPro" id="IPR036249">
    <property type="entry name" value="Thioredoxin-like_sf"/>
</dbReference>
<dbReference type="InterPro" id="IPR001853">
    <property type="entry name" value="DSBA-like_thioredoxin_dom"/>
</dbReference>
<dbReference type="GO" id="GO:0005739">
    <property type="term" value="C:mitochondrion"/>
    <property type="evidence" value="ECO:0007669"/>
    <property type="project" value="TreeGrafter"/>
</dbReference>
<dbReference type="GO" id="GO:0004364">
    <property type="term" value="F:glutathione transferase activity"/>
    <property type="evidence" value="ECO:0007669"/>
    <property type="project" value="TreeGrafter"/>
</dbReference>
<dbReference type="InterPro" id="IPR051924">
    <property type="entry name" value="GST_Kappa/NadH"/>
</dbReference>
<comment type="caution">
    <text evidence="2">The sequence shown here is derived from an EMBL/GenBank/DDBJ whole genome shotgun (WGS) entry which is preliminary data.</text>
</comment>
<dbReference type="Gene3D" id="3.40.30.10">
    <property type="entry name" value="Glutaredoxin"/>
    <property type="match status" value="1"/>
</dbReference>
<reference evidence="2 3" key="1">
    <citation type="submission" date="2018-12" db="EMBL/GenBank/DDBJ databases">
        <title>Draft genome sequence of Xylaria grammica IHI A82.</title>
        <authorList>
            <person name="Buettner E."/>
            <person name="Kellner H."/>
        </authorList>
    </citation>
    <scope>NUCLEOTIDE SEQUENCE [LARGE SCALE GENOMIC DNA]</scope>
    <source>
        <strain evidence="2 3">IHI A82</strain>
    </source>
</reference>
<dbReference type="Proteomes" id="UP000286045">
    <property type="component" value="Unassembled WGS sequence"/>
</dbReference>
<dbReference type="EMBL" id="RYZI01000355">
    <property type="protein sequence ID" value="RWA06233.1"/>
    <property type="molecule type" value="Genomic_DNA"/>
</dbReference>
<evidence type="ECO:0000313" key="3">
    <source>
        <dbReference type="Proteomes" id="UP000286045"/>
    </source>
</evidence>
<organism evidence="2 3">
    <name type="scientific">Xylaria grammica</name>
    <dbReference type="NCBI Taxonomy" id="363999"/>
    <lineage>
        <taxon>Eukaryota</taxon>
        <taxon>Fungi</taxon>
        <taxon>Dikarya</taxon>
        <taxon>Ascomycota</taxon>
        <taxon>Pezizomycotina</taxon>
        <taxon>Sordariomycetes</taxon>
        <taxon>Xylariomycetidae</taxon>
        <taxon>Xylariales</taxon>
        <taxon>Xylariaceae</taxon>
        <taxon>Xylaria</taxon>
    </lineage>
</organism>